<dbReference type="EMBL" id="BKCJ011860487">
    <property type="protein sequence ID" value="GFD59048.1"/>
    <property type="molecule type" value="Genomic_DNA"/>
</dbReference>
<accession>A0A699XLW2</accession>
<protein>
    <submittedName>
        <fullName evidence="1">Uncharacterized protein</fullName>
    </submittedName>
</protein>
<evidence type="ECO:0000313" key="1">
    <source>
        <dbReference type="EMBL" id="GFD59048.1"/>
    </source>
</evidence>
<gene>
    <name evidence="1" type="ORF">Tci_931017</name>
</gene>
<name>A0A699XLW2_TANCI</name>
<dbReference type="AlphaFoldDB" id="A0A699XLW2"/>
<feature type="non-terminal residue" evidence="1">
    <location>
        <position position="1"/>
    </location>
</feature>
<sequence length="74" mass="8606">SHAGWKTRHFKGMALEEIKEKFIPVWKQLEDFVPVSSKEEGERVKRQGLKIDQGISKRMKTSEDVSEEDLKGMM</sequence>
<organism evidence="1">
    <name type="scientific">Tanacetum cinerariifolium</name>
    <name type="common">Dalmatian daisy</name>
    <name type="synonym">Chrysanthemum cinerariifolium</name>
    <dbReference type="NCBI Taxonomy" id="118510"/>
    <lineage>
        <taxon>Eukaryota</taxon>
        <taxon>Viridiplantae</taxon>
        <taxon>Streptophyta</taxon>
        <taxon>Embryophyta</taxon>
        <taxon>Tracheophyta</taxon>
        <taxon>Spermatophyta</taxon>
        <taxon>Magnoliopsida</taxon>
        <taxon>eudicotyledons</taxon>
        <taxon>Gunneridae</taxon>
        <taxon>Pentapetalae</taxon>
        <taxon>asterids</taxon>
        <taxon>campanulids</taxon>
        <taxon>Asterales</taxon>
        <taxon>Asteraceae</taxon>
        <taxon>Asteroideae</taxon>
        <taxon>Anthemideae</taxon>
        <taxon>Anthemidinae</taxon>
        <taxon>Tanacetum</taxon>
    </lineage>
</organism>
<comment type="caution">
    <text evidence="1">The sequence shown here is derived from an EMBL/GenBank/DDBJ whole genome shotgun (WGS) entry which is preliminary data.</text>
</comment>
<proteinExistence type="predicted"/>
<reference evidence="1" key="1">
    <citation type="journal article" date="2019" name="Sci. Rep.">
        <title>Draft genome of Tanacetum cinerariifolium, the natural source of mosquito coil.</title>
        <authorList>
            <person name="Yamashiro T."/>
            <person name="Shiraishi A."/>
            <person name="Satake H."/>
            <person name="Nakayama K."/>
        </authorList>
    </citation>
    <scope>NUCLEOTIDE SEQUENCE</scope>
</reference>